<gene>
    <name evidence="1" type="ORF">GCM10011512_09800</name>
</gene>
<evidence type="ECO:0000313" key="1">
    <source>
        <dbReference type="EMBL" id="GGC84977.1"/>
    </source>
</evidence>
<dbReference type="EMBL" id="BMJI01000003">
    <property type="protein sequence ID" value="GGC84977.1"/>
    <property type="molecule type" value="Genomic_DNA"/>
</dbReference>
<evidence type="ECO:0000313" key="2">
    <source>
        <dbReference type="Proteomes" id="UP000597761"/>
    </source>
</evidence>
<name>A0ABQ1NTK5_9MICC</name>
<dbReference type="Proteomes" id="UP000597761">
    <property type="component" value="Unassembled WGS sequence"/>
</dbReference>
<keyword evidence="2" id="KW-1185">Reference proteome</keyword>
<organism evidence="1 2">
    <name type="scientific">Tersicoccus solisilvae</name>
    <dbReference type="NCBI Taxonomy" id="1882339"/>
    <lineage>
        <taxon>Bacteria</taxon>
        <taxon>Bacillati</taxon>
        <taxon>Actinomycetota</taxon>
        <taxon>Actinomycetes</taxon>
        <taxon>Micrococcales</taxon>
        <taxon>Micrococcaceae</taxon>
        <taxon>Tersicoccus</taxon>
    </lineage>
</organism>
<reference evidence="2" key="1">
    <citation type="journal article" date="2019" name="Int. J. Syst. Evol. Microbiol.">
        <title>The Global Catalogue of Microorganisms (GCM) 10K type strain sequencing project: providing services to taxonomists for standard genome sequencing and annotation.</title>
        <authorList>
            <consortium name="The Broad Institute Genomics Platform"/>
            <consortium name="The Broad Institute Genome Sequencing Center for Infectious Disease"/>
            <person name="Wu L."/>
            <person name="Ma J."/>
        </authorList>
    </citation>
    <scope>NUCLEOTIDE SEQUENCE [LARGE SCALE GENOMIC DNA]</scope>
    <source>
        <strain evidence="2">CGMCC 1.15480</strain>
    </source>
</reference>
<comment type="caution">
    <text evidence="1">The sequence shown here is derived from an EMBL/GenBank/DDBJ whole genome shotgun (WGS) entry which is preliminary data.</text>
</comment>
<sequence>MTGERSEDDWVKVLIGAIETGVPVDPGGENLGILDGEFDEDRAVIAPTDELLKGWGSERTVPAAAVRRAVLSRELTADPHGLQIYAVRIVGSLDLTGARLGHRLVFARCHFPQGIRGRQLQAAGLNIPGCRTAEIDLDGAHLDNDAFWAGLTAAGQVRAVCAHIGGQLNLKKATLFNPDGIALGLDGARVDGVRTSAAS</sequence>
<protein>
    <submittedName>
        <fullName evidence="1">Uncharacterized protein</fullName>
    </submittedName>
</protein>
<dbReference type="RefSeq" id="WP_188666971.1">
    <property type="nucleotide sequence ID" value="NZ_BMJI01000003.1"/>
</dbReference>
<accession>A0ABQ1NTK5</accession>
<proteinExistence type="predicted"/>